<dbReference type="InterPro" id="IPR030374">
    <property type="entry name" value="PABS"/>
</dbReference>
<feature type="domain" description="PABS" evidence="12">
    <location>
        <begin position="139"/>
        <end position="374"/>
    </location>
</feature>
<evidence type="ECO:0000256" key="10">
    <source>
        <dbReference type="PROSITE-ProRule" id="PRU00354"/>
    </source>
</evidence>
<evidence type="ECO:0000256" key="3">
    <source>
        <dbReference type="ARBA" id="ARBA00011774"/>
    </source>
</evidence>
<evidence type="ECO:0000313" key="14">
    <source>
        <dbReference type="Proteomes" id="UP001258017"/>
    </source>
</evidence>
<dbReference type="HAMAP" id="MF_00198">
    <property type="entry name" value="Spermidine_synth"/>
    <property type="match status" value="1"/>
</dbReference>
<dbReference type="GO" id="GO:0008295">
    <property type="term" value="P:spermidine biosynthetic process"/>
    <property type="evidence" value="ECO:0007669"/>
    <property type="project" value="TreeGrafter"/>
</dbReference>
<dbReference type="NCBIfam" id="TIGR00417">
    <property type="entry name" value="speE"/>
    <property type="match status" value="1"/>
</dbReference>
<evidence type="ECO:0000256" key="11">
    <source>
        <dbReference type="RuleBase" id="RU003836"/>
    </source>
</evidence>
<reference evidence="13" key="1">
    <citation type="submission" date="2021-08" db="EMBL/GenBank/DDBJ databases">
        <authorList>
            <person name="Misof B."/>
            <person name="Oliver O."/>
            <person name="Podsiadlowski L."/>
            <person name="Donath A."/>
            <person name="Peters R."/>
            <person name="Mayer C."/>
            <person name="Rust J."/>
            <person name="Gunkel S."/>
            <person name="Lesny P."/>
            <person name="Martin S."/>
            <person name="Oeyen J.P."/>
            <person name="Petersen M."/>
            <person name="Panagiotis P."/>
            <person name="Wilbrandt J."/>
            <person name="Tanja T."/>
        </authorList>
    </citation>
    <scope>NUCLEOTIDE SEQUENCE</scope>
    <source>
        <strain evidence="13">GBR_01_08_01A</strain>
        <tissue evidence="13">Thorax + abdomen</tissue>
    </source>
</reference>
<comment type="subunit">
    <text evidence="3">Homodimer or homotetramer.</text>
</comment>
<comment type="function">
    <text evidence="7">Catalyzes the production of spermidine from putrescine and decarboxylated S-adenosylmethionine (dcSAM). Has a strong preference for putrescine as substrate, and has very low activity towards 1,3-diaminopropane. Has extremely low activity towards spermidine.</text>
</comment>
<evidence type="ECO:0000256" key="8">
    <source>
        <dbReference type="ARBA" id="ARBA00072554"/>
    </source>
</evidence>
<dbReference type="Pfam" id="PF01564">
    <property type="entry name" value="Spermine_synth"/>
    <property type="match status" value="1"/>
</dbReference>
<evidence type="ECO:0000256" key="7">
    <source>
        <dbReference type="ARBA" id="ARBA00053963"/>
    </source>
</evidence>
<evidence type="ECO:0000256" key="5">
    <source>
        <dbReference type="ARBA" id="ARBA00022679"/>
    </source>
</evidence>
<name>A0AAD9S005_9HYME</name>
<accession>A0AAD9S005</accession>
<evidence type="ECO:0000256" key="1">
    <source>
        <dbReference type="ARBA" id="ARBA00005123"/>
    </source>
</evidence>
<dbReference type="CDD" id="cd02440">
    <property type="entry name" value="AdoMet_MTases"/>
    <property type="match status" value="1"/>
</dbReference>
<proteinExistence type="inferred from homology"/>
<dbReference type="EMBL" id="JAIFRP010000002">
    <property type="protein sequence ID" value="KAK2589061.1"/>
    <property type="molecule type" value="Genomic_DNA"/>
</dbReference>
<keyword evidence="10" id="KW-0620">Polyamine biosynthesis</keyword>
<evidence type="ECO:0000256" key="6">
    <source>
        <dbReference type="ARBA" id="ARBA00049307"/>
    </source>
</evidence>
<dbReference type="SUPFAM" id="SSF53335">
    <property type="entry name" value="S-adenosyl-L-methionine-dependent methyltransferases"/>
    <property type="match status" value="1"/>
</dbReference>
<keyword evidence="14" id="KW-1185">Reference proteome</keyword>
<dbReference type="Gene3D" id="2.30.140.10">
    <property type="entry name" value="Spermidine synthase, tetramerisation domain"/>
    <property type="match status" value="1"/>
</dbReference>
<dbReference type="InterPro" id="IPR029063">
    <property type="entry name" value="SAM-dependent_MTases_sf"/>
</dbReference>
<dbReference type="Gene3D" id="3.40.50.150">
    <property type="entry name" value="Vaccinia Virus protein VP39"/>
    <property type="match status" value="1"/>
</dbReference>
<reference evidence="13" key="2">
    <citation type="journal article" date="2023" name="Commun. Biol.">
        <title>Intrasexual cuticular hydrocarbon dimorphism in a wasp sheds light on hydrocarbon biosynthesis genes in Hymenoptera.</title>
        <authorList>
            <person name="Moris V.C."/>
            <person name="Podsiadlowski L."/>
            <person name="Martin S."/>
            <person name="Oeyen J.P."/>
            <person name="Donath A."/>
            <person name="Petersen M."/>
            <person name="Wilbrandt J."/>
            <person name="Misof B."/>
            <person name="Liedtke D."/>
            <person name="Thamm M."/>
            <person name="Scheiner R."/>
            <person name="Schmitt T."/>
            <person name="Niehuis O."/>
        </authorList>
    </citation>
    <scope>NUCLEOTIDE SEQUENCE</scope>
    <source>
        <strain evidence="13">GBR_01_08_01A</strain>
    </source>
</reference>
<dbReference type="InterPro" id="IPR037163">
    <property type="entry name" value="Spermidine_synt_N_sf"/>
</dbReference>
<keyword evidence="5 10" id="KW-0808">Transferase</keyword>
<organism evidence="13 14">
    <name type="scientific">Odynerus spinipes</name>
    <dbReference type="NCBI Taxonomy" id="1348599"/>
    <lineage>
        <taxon>Eukaryota</taxon>
        <taxon>Metazoa</taxon>
        <taxon>Ecdysozoa</taxon>
        <taxon>Arthropoda</taxon>
        <taxon>Hexapoda</taxon>
        <taxon>Insecta</taxon>
        <taxon>Pterygota</taxon>
        <taxon>Neoptera</taxon>
        <taxon>Endopterygota</taxon>
        <taxon>Hymenoptera</taxon>
        <taxon>Apocrita</taxon>
        <taxon>Aculeata</taxon>
        <taxon>Vespoidea</taxon>
        <taxon>Vespidae</taxon>
        <taxon>Eumeninae</taxon>
        <taxon>Odynerus</taxon>
    </lineage>
</organism>
<evidence type="ECO:0000313" key="13">
    <source>
        <dbReference type="EMBL" id="KAK2589061.1"/>
    </source>
</evidence>
<feature type="active site" description="Proton acceptor" evidence="10">
    <location>
        <position position="294"/>
    </location>
</feature>
<evidence type="ECO:0000256" key="4">
    <source>
        <dbReference type="ARBA" id="ARBA00012455"/>
    </source>
</evidence>
<evidence type="ECO:0000256" key="2">
    <source>
        <dbReference type="ARBA" id="ARBA00007867"/>
    </source>
</evidence>
<comment type="caution">
    <text evidence="13">The sequence shown here is derived from an EMBL/GenBank/DDBJ whole genome shotgun (WGS) entry which is preliminary data.</text>
</comment>
<dbReference type="AlphaFoldDB" id="A0AAD9S005"/>
<comment type="pathway">
    <text evidence="1">Amine and polyamine biosynthesis; spermidine biosynthesis; spermidine from putrescine: step 1/1.</text>
</comment>
<dbReference type="GO" id="GO:0005829">
    <property type="term" value="C:cytosol"/>
    <property type="evidence" value="ECO:0007669"/>
    <property type="project" value="TreeGrafter"/>
</dbReference>
<dbReference type="PANTHER" id="PTHR11558:SF11">
    <property type="entry name" value="SPERMIDINE SYNTHASE"/>
    <property type="match status" value="1"/>
</dbReference>
<dbReference type="PANTHER" id="PTHR11558">
    <property type="entry name" value="SPERMIDINE/SPERMINE SYNTHASE"/>
    <property type="match status" value="1"/>
</dbReference>
<dbReference type="FunFam" id="3.40.50.150:FF:000013">
    <property type="entry name" value="Spermidine synthase"/>
    <property type="match status" value="1"/>
</dbReference>
<comment type="similarity">
    <text evidence="2 11">Belongs to the spermidine/spermine synthase family.</text>
</comment>
<dbReference type="GO" id="GO:0004766">
    <property type="term" value="F:spermidine synthase activity"/>
    <property type="evidence" value="ECO:0007669"/>
    <property type="project" value="UniProtKB-EC"/>
</dbReference>
<evidence type="ECO:0000259" key="12">
    <source>
        <dbReference type="PROSITE" id="PS51006"/>
    </source>
</evidence>
<dbReference type="FunFam" id="2.30.140.10:FF:000001">
    <property type="entry name" value="SPE3p Spermidine synthase"/>
    <property type="match status" value="1"/>
</dbReference>
<dbReference type="InterPro" id="IPR030373">
    <property type="entry name" value="PABS_CS"/>
</dbReference>
<dbReference type="InterPro" id="IPR001045">
    <property type="entry name" value="Spermi_synthase"/>
</dbReference>
<dbReference type="EC" id="2.5.1.16" evidence="4"/>
<dbReference type="InterPro" id="IPR035246">
    <property type="entry name" value="Spermidine_synt_N"/>
</dbReference>
<gene>
    <name evidence="13" type="ORF">KPH14_001897</name>
</gene>
<comment type="catalytic activity">
    <reaction evidence="6">
        <text>S-adenosyl 3-(methylsulfanyl)propylamine + putrescine = S-methyl-5'-thioadenosine + spermidine + H(+)</text>
        <dbReference type="Rhea" id="RHEA:12721"/>
        <dbReference type="ChEBI" id="CHEBI:15378"/>
        <dbReference type="ChEBI" id="CHEBI:17509"/>
        <dbReference type="ChEBI" id="CHEBI:57443"/>
        <dbReference type="ChEBI" id="CHEBI:57834"/>
        <dbReference type="ChEBI" id="CHEBI:326268"/>
        <dbReference type="EC" id="2.5.1.16"/>
    </reaction>
</comment>
<dbReference type="PROSITE" id="PS01330">
    <property type="entry name" value="PABS_1"/>
    <property type="match status" value="1"/>
</dbReference>
<evidence type="ECO:0000256" key="9">
    <source>
        <dbReference type="ARBA" id="ARBA00082964"/>
    </source>
</evidence>
<dbReference type="Proteomes" id="UP001258017">
    <property type="component" value="Unassembled WGS sequence"/>
</dbReference>
<dbReference type="NCBIfam" id="NF002010">
    <property type="entry name" value="PRK00811.1"/>
    <property type="match status" value="1"/>
</dbReference>
<sequence>MIHFAETKEPFFLLNPKPLTFETSHRVVILESSSSCCEYGNECDCRREEESGSSITRNAIVRIRVPNKETRGTTFGRVSNRFRLESIDDGRWYRSAVTSTSVSLPRSIHPAWSSFDSILSNSGDDRVRYAPRSMDAMKAGWFSEINDFWPGVSLSLEVDSILHRERSQYQDVLVLQTKTYGKSLVLDGIIQCTEKDEFAYQEMIAFLPLCSHPNPKNVLIVGGGDGGVAREVAKHPDVEKIVQVEIDSSVLNVSKKYLPFMGVGLEHPKVTLNVGDGFEFMKQHTKEFDVIITDSSDPIGPAECLFQESYFSLMKTALKPGGIVCSQAGTAWMNLDHVVQTLRHCKSSFPVADYGITSVPSYPTGQIGFVLGGLSTETNFKVPRRIFSEEELDKMNLRYYSSQVHSAAFVLPRTLMLIYLHAESSRYGDKQIGKKSLSFA</sequence>
<dbReference type="PROSITE" id="PS51006">
    <property type="entry name" value="PABS_2"/>
    <property type="match status" value="1"/>
</dbReference>
<dbReference type="Pfam" id="PF17284">
    <property type="entry name" value="Spermine_synt_N"/>
    <property type="match status" value="1"/>
</dbReference>
<protein>
    <recommendedName>
        <fullName evidence="8">Spermidine synthase</fullName>
        <ecNumber evidence="4">2.5.1.16</ecNumber>
    </recommendedName>
    <alternativeName>
        <fullName evidence="9">Putrescine aminopropyltransferase</fullName>
    </alternativeName>
</protein>